<comment type="caution">
    <text evidence="1">The sequence shown here is derived from an EMBL/GenBank/DDBJ whole genome shotgun (WGS) entry which is preliminary data.</text>
</comment>
<evidence type="ECO:0000313" key="2">
    <source>
        <dbReference type="Proteomes" id="UP000228987"/>
    </source>
</evidence>
<name>A0A2A5CAN9_9GAMM</name>
<reference evidence="2" key="1">
    <citation type="submission" date="2017-08" db="EMBL/GenBank/DDBJ databases">
        <title>A dynamic microbial community with high functional redundancy inhabits the cold, oxic subseafloor aquifer.</title>
        <authorList>
            <person name="Tully B.J."/>
            <person name="Wheat C.G."/>
            <person name="Glazer B.T."/>
            <person name="Huber J.A."/>
        </authorList>
    </citation>
    <scope>NUCLEOTIDE SEQUENCE [LARGE SCALE GENOMIC DNA]</scope>
</reference>
<dbReference type="EMBL" id="NVWI01000007">
    <property type="protein sequence ID" value="PCJ40823.1"/>
    <property type="molecule type" value="Genomic_DNA"/>
</dbReference>
<sequence>MKTNKALAYSYDGDKAILQNFAADEIHTTLPMDDLIGIFETEISSIINYDSFEYKHLQKGNHVFRGTLQAHKCQYKIKGLGIELGLITLTRNKPFDEKEMLLIEKALGALSIHLKNAMEYQSGLNKEHLEEFQIETQLAHIK</sequence>
<evidence type="ECO:0000313" key="1">
    <source>
        <dbReference type="EMBL" id="PCJ40823.1"/>
    </source>
</evidence>
<proteinExistence type="predicted"/>
<accession>A0A2A5CAN9</accession>
<organism evidence="1 2">
    <name type="scientific">SAR86 cluster bacterium</name>
    <dbReference type="NCBI Taxonomy" id="2030880"/>
    <lineage>
        <taxon>Bacteria</taxon>
        <taxon>Pseudomonadati</taxon>
        <taxon>Pseudomonadota</taxon>
        <taxon>Gammaproteobacteria</taxon>
        <taxon>SAR86 cluster</taxon>
    </lineage>
</organism>
<protein>
    <recommendedName>
        <fullName evidence="3">GAF domain-containing protein</fullName>
    </recommendedName>
</protein>
<gene>
    <name evidence="1" type="ORF">COA71_09475</name>
</gene>
<dbReference type="AlphaFoldDB" id="A0A2A5CAN9"/>
<dbReference type="Proteomes" id="UP000228987">
    <property type="component" value="Unassembled WGS sequence"/>
</dbReference>
<evidence type="ECO:0008006" key="3">
    <source>
        <dbReference type="Google" id="ProtNLM"/>
    </source>
</evidence>